<keyword evidence="2" id="KW-1185">Reference proteome</keyword>
<name>A0ACB8FUJ4_9SAUR</name>
<dbReference type="EMBL" id="CM037624">
    <property type="protein sequence ID" value="KAH8010508.1"/>
    <property type="molecule type" value="Genomic_DNA"/>
</dbReference>
<protein>
    <submittedName>
        <fullName evidence="1">Uncharacterized protein</fullName>
    </submittedName>
</protein>
<proteinExistence type="predicted"/>
<comment type="caution">
    <text evidence="1">The sequence shown here is derived from an EMBL/GenBank/DDBJ whole genome shotgun (WGS) entry which is preliminary data.</text>
</comment>
<accession>A0ACB8FUJ4</accession>
<gene>
    <name evidence="1" type="ORF">K3G42_006185</name>
</gene>
<reference evidence="1" key="1">
    <citation type="submission" date="2021-08" db="EMBL/GenBank/DDBJ databases">
        <title>The first chromosome-level gecko genome reveals the dynamic sex chromosomes of Neotropical dwarf geckos (Sphaerodactylidae: Sphaerodactylus).</title>
        <authorList>
            <person name="Pinto B.J."/>
            <person name="Keating S.E."/>
            <person name="Gamble T."/>
        </authorList>
    </citation>
    <scope>NUCLEOTIDE SEQUENCE</scope>
    <source>
        <strain evidence="1">TG3544</strain>
    </source>
</reference>
<evidence type="ECO:0000313" key="2">
    <source>
        <dbReference type="Proteomes" id="UP000827872"/>
    </source>
</evidence>
<dbReference type="Proteomes" id="UP000827872">
    <property type="component" value="Linkage Group LG11"/>
</dbReference>
<organism evidence="1 2">
    <name type="scientific">Sphaerodactylus townsendi</name>
    <dbReference type="NCBI Taxonomy" id="933632"/>
    <lineage>
        <taxon>Eukaryota</taxon>
        <taxon>Metazoa</taxon>
        <taxon>Chordata</taxon>
        <taxon>Craniata</taxon>
        <taxon>Vertebrata</taxon>
        <taxon>Euteleostomi</taxon>
        <taxon>Lepidosauria</taxon>
        <taxon>Squamata</taxon>
        <taxon>Bifurcata</taxon>
        <taxon>Gekkota</taxon>
        <taxon>Sphaerodactylidae</taxon>
        <taxon>Sphaerodactylus</taxon>
    </lineage>
</organism>
<evidence type="ECO:0000313" key="1">
    <source>
        <dbReference type="EMBL" id="KAH8010508.1"/>
    </source>
</evidence>
<sequence length="334" mass="39860">MDLNVVLEETLKRVDAKLNREYELQRRSLEMEAVIRKLDDTKKSYYEGRMQNLQQYAQHCHNQRGRAQLEKHFRAQLRKAEIKLHEVTKRDLARDLGGSKMTELPPIAIDRQRYTFPKPKDREGTMEELRKILYQPKEKSRITSKMVRKTFPEVFRKPPRVEGYRPFRRPAMPPNKFADRKFAEFHLNDRWLDTSMKDLKSKKSDICIKNIKRWLQSCMGIMRAHPERVSRDLPRWLEEGMLYIPDAYSASSRKDLRDWIEISKSYLKRGDPEIWKMGVQDWLYASMYAIQELLLKPTEGPKVSLEVKEPPPNEKIRASIRKVQEWRDAWKSAV</sequence>